<accession>A0ABT9J0K8</accession>
<dbReference type="RefSeq" id="WP_305992473.1">
    <property type="nucleotide sequence ID" value="NZ_JAVAMP010000006.1"/>
</dbReference>
<organism evidence="2 3">
    <name type="scientific">Chengkuizengella axinellae</name>
    <dbReference type="NCBI Taxonomy" id="3064388"/>
    <lineage>
        <taxon>Bacteria</taxon>
        <taxon>Bacillati</taxon>
        <taxon>Bacillota</taxon>
        <taxon>Bacilli</taxon>
        <taxon>Bacillales</taxon>
        <taxon>Paenibacillaceae</taxon>
        <taxon>Chengkuizengella</taxon>
    </lineage>
</organism>
<name>A0ABT9J0K8_9BACL</name>
<feature type="region of interest" description="Disordered" evidence="1">
    <location>
        <begin position="1"/>
        <end position="47"/>
    </location>
</feature>
<evidence type="ECO:0000313" key="2">
    <source>
        <dbReference type="EMBL" id="MDP5275161.1"/>
    </source>
</evidence>
<protein>
    <submittedName>
        <fullName evidence="2">Uncharacterized protein</fullName>
    </submittedName>
</protein>
<evidence type="ECO:0000256" key="1">
    <source>
        <dbReference type="SAM" id="MobiDB-lite"/>
    </source>
</evidence>
<reference evidence="2 3" key="1">
    <citation type="submission" date="2023-08" db="EMBL/GenBank/DDBJ databases">
        <authorList>
            <person name="Park J.-S."/>
        </authorList>
    </citation>
    <scope>NUCLEOTIDE SEQUENCE [LARGE SCALE GENOMIC DNA]</scope>
    <source>
        <strain evidence="2 3">2205SS18-9</strain>
    </source>
</reference>
<evidence type="ECO:0000313" key="3">
    <source>
        <dbReference type="Proteomes" id="UP001231941"/>
    </source>
</evidence>
<dbReference type="EMBL" id="JAVAMP010000006">
    <property type="protein sequence ID" value="MDP5275161.1"/>
    <property type="molecule type" value="Genomic_DNA"/>
</dbReference>
<proteinExistence type="predicted"/>
<gene>
    <name evidence="2" type="ORF">Q5Y73_13675</name>
</gene>
<feature type="compositionally biased region" description="Basic and acidic residues" evidence="1">
    <location>
        <begin position="1"/>
        <end position="26"/>
    </location>
</feature>
<sequence length="47" mass="5458">MKNHNEGQERENNKFNKNEGAKKNQEDEAIQALKAEIQENDDNPNEC</sequence>
<comment type="caution">
    <text evidence="2">The sequence shown here is derived from an EMBL/GenBank/DDBJ whole genome shotgun (WGS) entry which is preliminary data.</text>
</comment>
<dbReference type="Proteomes" id="UP001231941">
    <property type="component" value="Unassembled WGS sequence"/>
</dbReference>
<feature type="compositionally biased region" description="Acidic residues" evidence="1">
    <location>
        <begin position="38"/>
        <end position="47"/>
    </location>
</feature>
<keyword evidence="3" id="KW-1185">Reference proteome</keyword>